<dbReference type="InterPro" id="IPR032675">
    <property type="entry name" value="LRR_dom_sf"/>
</dbReference>
<dbReference type="Gene3D" id="3.80.10.10">
    <property type="entry name" value="Ribonuclease Inhibitor"/>
    <property type="match status" value="1"/>
</dbReference>
<dbReference type="Proteomes" id="UP000324800">
    <property type="component" value="Unassembled WGS sequence"/>
</dbReference>
<dbReference type="AlphaFoldDB" id="A0A5J4VQ23"/>
<gene>
    <name evidence="1" type="ORF">EZS28_020098</name>
</gene>
<protein>
    <submittedName>
        <fullName evidence="1">Uncharacterized protein</fullName>
    </submittedName>
</protein>
<accession>A0A5J4VQ23</accession>
<dbReference type="PROSITE" id="PS51450">
    <property type="entry name" value="LRR"/>
    <property type="match status" value="1"/>
</dbReference>
<evidence type="ECO:0000313" key="2">
    <source>
        <dbReference type="Proteomes" id="UP000324800"/>
    </source>
</evidence>
<dbReference type="EMBL" id="SNRW01005790">
    <property type="protein sequence ID" value="KAA6384376.1"/>
    <property type="molecule type" value="Genomic_DNA"/>
</dbReference>
<comment type="caution">
    <text evidence="1">The sequence shown here is derived from an EMBL/GenBank/DDBJ whole genome shotgun (WGS) entry which is preliminary data.</text>
</comment>
<sequence>MFIEGIKQQQRTQYLYLRENLLETIPQRISLKYVKIVDVSFNRLHSINFIGYMPLLIQLNARGNLIEPFADISLSPSLEYLIISMNPITSLVGLDQLPNLRFDPIHLQTSTKPRLKLRIYLVRRENNLHRWYRRQLQIETKLPSSNSWIEVVEKNKNGKKKIFLDLKVM</sequence>
<reference evidence="1 2" key="1">
    <citation type="submission" date="2019-03" db="EMBL/GenBank/DDBJ databases">
        <title>Single cell metagenomics reveals metabolic interactions within the superorganism composed of flagellate Streblomastix strix and complex community of Bacteroidetes bacteria on its surface.</title>
        <authorList>
            <person name="Treitli S.C."/>
            <person name="Kolisko M."/>
            <person name="Husnik F."/>
            <person name="Keeling P."/>
            <person name="Hampl V."/>
        </authorList>
    </citation>
    <scope>NUCLEOTIDE SEQUENCE [LARGE SCALE GENOMIC DNA]</scope>
    <source>
        <strain evidence="1">ST1C</strain>
    </source>
</reference>
<organism evidence="1 2">
    <name type="scientific">Streblomastix strix</name>
    <dbReference type="NCBI Taxonomy" id="222440"/>
    <lineage>
        <taxon>Eukaryota</taxon>
        <taxon>Metamonada</taxon>
        <taxon>Preaxostyla</taxon>
        <taxon>Oxymonadida</taxon>
        <taxon>Streblomastigidae</taxon>
        <taxon>Streblomastix</taxon>
    </lineage>
</organism>
<dbReference type="InterPro" id="IPR001611">
    <property type="entry name" value="Leu-rich_rpt"/>
</dbReference>
<evidence type="ECO:0000313" key="1">
    <source>
        <dbReference type="EMBL" id="KAA6384376.1"/>
    </source>
</evidence>
<name>A0A5J4VQ23_9EUKA</name>
<dbReference type="OrthoDB" id="271226at2759"/>
<dbReference type="SUPFAM" id="SSF52075">
    <property type="entry name" value="Outer arm dynein light chain 1"/>
    <property type="match status" value="1"/>
</dbReference>
<proteinExistence type="predicted"/>